<dbReference type="PANTHER" id="PTHR11469:SF1">
    <property type="entry name" value="GLUCOSE-6-PHOSPHATE ISOMERASE"/>
    <property type="match status" value="1"/>
</dbReference>
<dbReference type="OrthoDB" id="140919at2"/>
<dbReference type="GO" id="GO:0006096">
    <property type="term" value="P:glycolytic process"/>
    <property type="evidence" value="ECO:0007669"/>
    <property type="project" value="UniProtKB-UniPathway"/>
</dbReference>
<keyword evidence="3 4" id="KW-0413">Isomerase</keyword>
<gene>
    <name evidence="5" type="primary">pgi</name>
    <name evidence="5" type="ORF">HMPREF9443_00329</name>
</gene>
<comment type="caution">
    <text evidence="5">The sequence shown here is derived from an EMBL/GenBank/DDBJ whole genome shotgun (WGS) entry which is preliminary data.</text>
</comment>
<evidence type="ECO:0000256" key="3">
    <source>
        <dbReference type="ARBA" id="ARBA00023235"/>
    </source>
</evidence>
<dbReference type="GO" id="GO:0004347">
    <property type="term" value="F:glucose-6-phosphate isomerase activity"/>
    <property type="evidence" value="ECO:0007669"/>
    <property type="project" value="UniProtKB-EC"/>
</dbReference>
<comment type="similarity">
    <text evidence="4">Belongs to the GPI family.</text>
</comment>
<evidence type="ECO:0000256" key="2">
    <source>
        <dbReference type="ARBA" id="ARBA00023152"/>
    </source>
</evidence>
<dbReference type="InterPro" id="IPR035482">
    <property type="entry name" value="SIS_PGI_2"/>
</dbReference>
<dbReference type="InterPro" id="IPR001672">
    <property type="entry name" value="G6P_Isomerase"/>
</dbReference>
<accession>E8LBW6</accession>
<name>E8LBW6_9FIRM</name>
<dbReference type="SUPFAM" id="SSF53697">
    <property type="entry name" value="SIS domain"/>
    <property type="match status" value="1"/>
</dbReference>
<keyword evidence="6" id="KW-1185">Reference proteome</keyword>
<dbReference type="Pfam" id="PF00342">
    <property type="entry name" value="PGI"/>
    <property type="match status" value="1"/>
</dbReference>
<protein>
    <recommendedName>
        <fullName evidence="4">Glucose-6-phosphate isomerase</fullName>
        <ecNumber evidence="4">5.3.1.9</ecNumber>
    </recommendedName>
</protein>
<sequence>MVDYRIVVPSGIVFDFNNMMGAGRLQPQEVEQALQQQGAVAEKAVCELRRSGFAKKHLSKDGTPEHVYFPRMPYIADGNPNTEQSIIKLMRYSKHLRSKDVVIFLGVGGSYLGNKVLFDAFGGYHWNTSATLRQGQPCIYFSGNNLDPVDCNSLLFKMRRMAGVSAQEGKKLKIMLVPISKSGTTLETISAFTYFYANLSQNADIDLDCTVVTDLQAPIGSAPLLQLAEKFGWERFDIKEGIGGRFSIMTDPGLVTMAALGGDIEEFLRGARDMDIYCRQAELAENPALLNALLKFMAYERGRDIEVFMPYSMRLKSLSEWYVQLLAESLGKRCNREGEVVYYGRTPIVAVGTTDMHAQTQQHQDGRLNKVVQFLEVANPEEEAILHNPFADVPFFDKYEGMDMAKALKAALNANEAALTGDNRYNARFTLPKLNEYYLGQLMYFLMLTIAYEGELADVDAFDQPGVEVYKKLMKAQL</sequence>
<evidence type="ECO:0000313" key="5">
    <source>
        <dbReference type="EMBL" id="EFY05706.1"/>
    </source>
</evidence>
<keyword evidence="1 4" id="KW-0312">Gluconeogenesis</keyword>
<comment type="pathway">
    <text evidence="4">Carbohydrate degradation; glycolysis; D-glyceraldehyde 3-phosphate and glycerone phosphate from D-glucose: step 2/4.</text>
</comment>
<dbReference type="AlphaFoldDB" id="E8LBW6"/>
<dbReference type="CDD" id="cd05016">
    <property type="entry name" value="SIS_PGI_2"/>
    <property type="match status" value="1"/>
</dbReference>
<dbReference type="EMBL" id="AEVN01000010">
    <property type="protein sequence ID" value="EFY05706.1"/>
    <property type="molecule type" value="Genomic_DNA"/>
</dbReference>
<dbReference type="GO" id="GO:0097367">
    <property type="term" value="F:carbohydrate derivative binding"/>
    <property type="evidence" value="ECO:0007669"/>
    <property type="project" value="InterPro"/>
</dbReference>
<evidence type="ECO:0000313" key="6">
    <source>
        <dbReference type="Proteomes" id="UP000004923"/>
    </source>
</evidence>
<dbReference type="UniPathway" id="UPA00109">
    <property type="reaction ID" value="UER00181"/>
</dbReference>
<proteinExistence type="inferred from homology"/>
<comment type="catalytic activity">
    <reaction evidence="4">
        <text>alpha-D-glucose 6-phosphate = beta-D-fructose 6-phosphate</text>
        <dbReference type="Rhea" id="RHEA:11816"/>
        <dbReference type="ChEBI" id="CHEBI:57634"/>
        <dbReference type="ChEBI" id="CHEBI:58225"/>
        <dbReference type="EC" id="5.3.1.9"/>
    </reaction>
</comment>
<dbReference type="InterPro" id="IPR046348">
    <property type="entry name" value="SIS_dom_sf"/>
</dbReference>
<dbReference type="PRINTS" id="PR00662">
    <property type="entry name" value="G6PISOMERASE"/>
</dbReference>
<dbReference type="Proteomes" id="UP000004923">
    <property type="component" value="Unassembled WGS sequence"/>
</dbReference>
<reference evidence="5 6" key="1">
    <citation type="submission" date="2011-01" db="EMBL/GenBank/DDBJ databases">
        <authorList>
            <person name="Weinstock G."/>
            <person name="Sodergren E."/>
            <person name="Clifton S."/>
            <person name="Fulton L."/>
            <person name="Fulton B."/>
            <person name="Courtney L."/>
            <person name="Fronick C."/>
            <person name="Harrison M."/>
            <person name="Strong C."/>
            <person name="Farmer C."/>
            <person name="Delahaunty K."/>
            <person name="Markovic C."/>
            <person name="Hall O."/>
            <person name="Minx P."/>
            <person name="Tomlinson C."/>
            <person name="Mitreva M."/>
            <person name="Hou S."/>
            <person name="Chen J."/>
            <person name="Wollam A."/>
            <person name="Pepin K.H."/>
            <person name="Johnson M."/>
            <person name="Bhonagiri V."/>
            <person name="Zhang X."/>
            <person name="Suruliraj S."/>
            <person name="Warren W."/>
            <person name="Chinwalla A."/>
            <person name="Mardis E.R."/>
            <person name="Wilson R.K."/>
        </authorList>
    </citation>
    <scope>NUCLEOTIDE SEQUENCE [LARGE SCALE GENOMIC DNA]</scope>
    <source>
        <strain evidence="5 6">YIT 12067</strain>
    </source>
</reference>
<dbReference type="PROSITE" id="PS51463">
    <property type="entry name" value="P_GLUCOSE_ISOMERASE_3"/>
    <property type="match status" value="1"/>
</dbReference>
<dbReference type="PANTHER" id="PTHR11469">
    <property type="entry name" value="GLUCOSE-6-PHOSPHATE ISOMERASE"/>
    <property type="match status" value="1"/>
</dbReference>
<dbReference type="GO" id="GO:0048029">
    <property type="term" value="F:monosaccharide binding"/>
    <property type="evidence" value="ECO:0007669"/>
    <property type="project" value="TreeGrafter"/>
</dbReference>
<keyword evidence="2 4" id="KW-0324">Glycolysis</keyword>
<dbReference type="eggNOG" id="COG0166">
    <property type="taxonomic scope" value="Bacteria"/>
</dbReference>
<evidence type="ECO:0000256" key="4">
    <source>
        <dbReference type="RuleBase" id="RU000612"/>
    </source>
</evidence>
<dbReference type="HOGENOM" id="CLU_037303_1_0_9"/>
<evidence type="ECO:0000256" key="1">
    <source>
        <dbReference type="ARBA" id="ARBA00022432"/>
    </source>
</evidence>
<dbReference type="Gene3D" id="3.40.50.10490">
    <property type="entry name" value="Glucose-6-phosphate isomerase like protein, domain 1"/>
    <property type="match status" value="2"/>
</dbReference>
<dbReference type="RefSeq" id="WP_009144723.1">
    <property type="nucleotide sequence ID" value="NZ_GL830852.1"/>
</dbReference>
<dbReference type="GO" id="GO:0005829">
    <property type="term" value="C:cytosol"/>
    <property type="evidence" value="ECO:0007669"/>
    <property type="project" value="TreeGrafter"/>
</dbReference>
<dbReference type="EC" id="5.3.1.9" evidence="4"/>
<dbReference type="GO" id="GO:0006094">
    <property type="term" value="P:gluconeogenesis"/>
    <property type="evidence" value="ECO:0007669"/>
    <property type="project" value="UniProtKB-KW"/>
</dbReference>
<organism evidence="5 6">
    <name type="scientific">Phascolarctobacterium succinatutens YIT 12067</name>
    <dbReference type="NCBI Taxonomy" id="626939"/>
    <lineage>
        <taxon>Bacteria</taxon>
        <taxon>Bacillati</taxon>
        <taxon>Bacillota</taxon>
        <taxon>Negativicutes</taxon>
        <taxon>Acidaminococcales</taxon>
        <taxon>Acidaminococcaceae</taxon>
        <taxon>Phascolarctobacterium</taxon>
    </lineage>
</organism>
<dbReference type="GO" id="GO:0051156">
    <property type="term" value="P:glucose 6-phosphate metabolic process"/>
    <property type="evidence" value="ECO:0007669"/>
    <property type="project" value="TreeGrafter"/>
</dbReference>